<accession>A0A7C4AIC0</accession>
<keyword evidence="1" id="KW-0732">Signal</keyword>
<protein>
    <recommendedName>
        <fullName evidence="3">Outer membrane protein beta-barrel domain-containing protein</fullName>
    </recommendedName>
</protein>
<dbReference type="EMBL" id="DSRP01000766">
    <property type="protein sequence ID" value="HGG93466.1"/>
    <property type="molecule type" value="Genomic_DNA"/>
</dbReference>
<name>A0A7C4AIC0_9BACT</name>
<feature type="chain" id="PRO_5028212784" description="Outer membrane protein beta-barrel domain-containing protein" evidence="1">
    <location>
        <begin position="25"/>
        <end position="261"/>
    </location>
</feature>
<dbReference type="AlphaFoldDB" id="A0A7C4AIC0"/>
<gene>
    <name evidence="2" type="ORF">ENR59_11035</name>
</gene>
<evidence type="ECO:0000256" key="1">
    <source>
        <dbReference type="SAM" id="SignalP"/>
    </source>
</evidence>
<reference evidence="2" key="1">
    <citation type="journal article" date="2020" name="mSystems">
        <title>Genome- and Community-Level Interaction Insights into Carbon Utilization and Element Cycling Functions of Hydrothermarchaeota in Hydrothermal Sediment.</title>
        <authorList>
            <person name="Zhou Z."/>
            <person name="Liu Y."/>
            <person name="Xu W."/>
            <person name="Pan J."/>
            <person name="Luo Z.H."/>
            <person name="Li M."/>
        </authorList>
    </citation>
    <scope>NUCLEOTIDE SEQUENCE [LARGE SCALE GENOMIC DNA]</scope>
    <source>
        <strain evidence="2">SpSt-413</strain>
    </source>
</reference>
<feature type="signal peptide" evidence="1">
    <location>
        <begin position="1"/>
        <end position="24"/>
    </location>
</feature>
<organism evidence="2">
    <name type="scientific">Fundidesulfovibrio putealis</name>
    <dbReference type="NCBI Taxonomy" id="270496"/>
    <lineage>
        <taxon>Bacteria</taxon>
        <taxon>Pseudomonadati</taxon>
        <taxon>Thermodesulfobacteriota</taxon>
        <taxon>Desulfovibrionia</taxon>
        <taxon>Desulfovibrionales</taxon>
        <taxon>Desulfovibrionaceae</taxon>
        <taxon>Fundidesulfovibrio</taxon>
    </lineage>
</organism>
<evidence type="ECO:0000313" key="2">
    <source>
        <dbReference type="EMBL" id="HGG93466.1"/>
    </source>
</evidence>
<evidence type="ECO:0008006" key="3">
    <source>
        <dbReference type="Google" id="ProtNLM"/>
    </source>
</evidence>
<comment type="caution">
    <text evidence="2">The sequence shown here is derived from an EMBL/GenBank/DDBJ whole genome shotgun (WGS) entry which is preliminary data.</text>
</comment>
<sequence>MRKRPALSLAAALVLLTLALPARAGTGSSPGDLAITLAPYAWLTGLSGTIGVRGVQANVDSSFLNLSKYLNIAGMIHTDILYRDTFGILGEVNYAQLGDQTSGKRVSLDGQMGLFLSDVAAYYRLCLGALGKEGTPPSSLDLLAGIRIWSLSMRLKSATALNNRSVFKQTAWVDPVVGLRAKLRLTDTWGFELRGGVGGFGLSSAITWDAMALLAYTFWDHGTAFVGYRAVGVNHDQGGGRNYFKFDAVLSGPVLGAAFTF</sequence>
<proteinExistence type="predicted"/>